<evidence type="ECO:0000313" key="3">
    <source>
        <dbReference type="Proteomes" id="UP000639643"/>
    </source>
</evidence>
<dbReference type="EMBL" id="WIGM01000943">
    <property type="protein sequence ID" value="KAF6808165.1"/>
    <property type="molecule type" value="Genomic_DNA"/>
</dbReference>
<gene>
    <name evidence="2" type="ORF">CMUS01_13951</name>
</gene>
<name>A0A8H6J7X6_9PEZI</name>
<keyword evidence="3" id="KW-1185">Reference proteome</keyword>
<evidence type="ECO:0000256" key="1">
    <source>
        <dbReference type="SAM" id="Phobius"/>
    </source>
</evidence>
<dbReference type="OrthoDB" id="5429716at2759"/>
<keyword evidence="1" id="KW-0472">Membrane</keyword>
<keyword evidence="1" id="KW-1133">Transmembrane helix</keyword>
<comment type="caution">
    <text evidence="2">The sequence shown here is derived from an EMBL/GenBank/DDBJ whole genome shotgun (WGS) entry which is preliminary data.</text>
</comment>
<feature type="transmembrane region" description="Helical" evidence="1">
    <location>
        <begin position="287"/>
        <end position="307"/>
    </location>
</feature>
<dbReference type="Proteomes" id="UP000639643">
    <property type="component" value="Unassembled WGS sequence"/>
</dbReference>
<protein>
    <submittedName>
        <fullName evidence="2">Uncharacterized protein</fullName>
    </submittedName>
</protein>
<dbReference type="AlphaFoldDB" id="A0A8H6J7X6"/>
<reference evidence="2" key="1">
    <citation type="journal article" date="2020" name="Phytopathology">
        <title>Genome Sequence Resources of Colletotrichum truncatum, C. plurivorum, C. musicola, and C. sojae: Four Species Pathogenic to Soybean (Glycine max).</title>
        <authorList>
            <person name="Rogerio F."/>
            <person name="Boufleur T.R."/>
            <person name="Ciampi-Guillardi M."/>
            <person name="Sukno S.A."/>
            <person name="Thon M.R."/>
            <person name="Massola Junior N.S."/>
            <person name="Baroncelli R."/>
        </authorList>
    </citation>
    <scope>NUCLEOTIDE SEQUENCE</scope>
    <source>
        <strain evidence="2">LFN0074</strain>
    </source>
</reference>
<accession>A0A8H6J7X6</accession>
<evidence type="ECO:0000313" key="2">
    <source>
        <dbReference type="EMBL" id="KAF6808165.1"/>
    </source>
</evidence>
<proteinExistence type="predicted"/>
<organism evidence="2 3">
    <name type="scientific">Colletotrichum musicola</name>
    <dbReference type="NCBI Taxonomy" id="2175873"/>
    <lineage>
        <taxon>Eukaryota</taxon>
        <taxon>Fungi</taxon>
        <taxon>Dikarya</taxon>
        <taxon>Ascomycota</taxon>
        <taxon>Pezizomycotina</taxon>
        <taxon>Sordariomycetes</taxon>
        <taxon>Hypocreomycetidae</taxon>
        <taxon>Glomerellales</taxon>
        <taxon>Glomerellaceae</taxon>
        <taxon>Colletotrichum</taxon>
        <taxon>Colletotrichum orchidearum species complex</taxon>
    </lineage>
</organism>
<keyword evidence="1" id="KW-0812">Transmembrane</keyword>
<sequence>MPTASATTVSQILFTNVGPLTTVWTPPASCTTQAPHLVLARPTDSDRVGVRWGSQRCDTNETEPLGDCWPSGSAVDAIHSSIMSSGNWGNGYWNYYSPASQCPSGYVTVGIAAKGSQGVISSSGAFVPPVVTEQYDPALSGFNPPMNIFMEILDDGETAIACCPEGFIIGQYGDGCYKQVPQSVYGEKTTCGVYASAGQHYTWVNVTYTYNNTVVTDQAPSLTATSLSAYTTQTETLASEIAASAIPYEYDGGIMLVYREADATGTGNPAPTNATGSGSRTAASGSGVGVLATVWTLAALAGVALAMPW</sequence>